<dbReference type="PANTHER" id="PTHR10859:SF91">
    <property type="entry name" value="DOLICHYL-PHOSPHATE BETA-GLUCOSYLTRANSFERASE"/>
    <property type="match status" value="1"/>
</dbReference>
<dbReference type="InterPro" id="IPR029044">
    <property type="entry name" value="Nucleotide-diphossugar_trans"/>
</dbReference>
<dbReference type="EMBL" id="CP029288">
    <property type="protein sequence ID" value="AWR98325.1"/>
    <property type="molecule type" value="Genomic_DNA"/>
</dbReference>
<reference evidence="2 3" key="1">
    <citation type="submission" date="2018-05" db="EMBL/GenBank/DDBJ databases">
        <title>Complete Genome Sequences of Extremely Thermoacidophilic, Metal-Mobilizing Type-Strain Members of the Archaeal Family Sulfolobaceae: Acidianus brierleyi DSM-1651T, Acidianus sulfidivorans DSM-18786T, Metallosphaera hakonensis DSM-7519T, and Metallosphaera prunae DSM-10039T.</title>
        <authorList>
            <person name="Counts J.A."/>
            <person name="Kelly R.M."/>
        </authorList>
    </citation>
    <scope>NUCLEOTIDE SEQUENCE [LARGE SCALE GENOMIC DNA]</scope>
    <source>
        <strain evidence="2 3">JP7</strain>
    </source>
</reference>
<proteinExistence type="predicted"/>
<dbReference type="SUPFAM" id="SSF53448">
    <property type="entry name" value="Nucleotide-diphospho-sugar transferases"/>
    <property type="match status" value="1"/>
</dbReference>
<sequence length="244" mass="28429">MLSIIIPAYNEEKRIANTLTKLKRLFPGSEILVIFEGTDQTPEIAKKFNVTVIENEKRIGKGASIKKGLEISKGDKIMLIDADFPTTPDDIEKLINESDKYDLIIPKRKIIGMPLKRRFLHKSFIALVKIFFPCLFKFSDFQSGIKIMKKDKVKNVIDDLIINDLLFDVNLIYLFKKRKFKIAEIEISYLHDETNSKISKKLIKIIILMFLSLVKLRVYFSPLKKTLETKTYLKIQNFILQKLR</sequence>
<dbReference type="Gene3D" id="3.90.550.10">
    <property type="entry name" value="Spore Coat Polysaccharide Biosynthesis Protein SpsA, Chain A"/>
    <property type="match status" value="1"/>
</dbReference>
<dbReference type="Proteomes" id="UP000248410">
    <property type="component" value="Chromosome"/>
</dbReference>
<gene>
    <name evidence="2" type="ORF">DFR86_09985</name>
</gene>
<evidence type="ECO:0000313" key="3">
    <source>
        <dbReference type="Proteomes" id="UP000248410"/>
    </source>
</evidence>
<keyword evidence="3" id="KW-1185">Reference proteome</keyword>
<dbReference type="GO" id="GO:0006487">
    <property type="term" value="P:protein N-linked glycosylation"/>
    <property type="evidence" value="ECO:0007669"/>
    <property type="project" value="TreeGrafter"/>
</dbReference>
<accession>A0A2U9IQM7</accession>
<name>A0A2U9IQM7_9CREN</name>
<organism evidence="2 3">
    <name type="scientific">Acidianus sulfidivorans JP7</name>
    <dbReference type="NCBI Taxonomy" id="619593"/>
    <lineage>
        <taxon>Archaea</taxon>
        <taxon>Thermoproteota</taxon>
        <taxon>Thermoprotei</taxon>
        <taxon>Sulfolobales</taxon>
        <taxon>Sulfolobaceae</taxon>
        <taxon>Acidianus</taxon>
    </lineage>
</organism>
<dbReference type="AlphaFoldDB" id="A0A2U9IQM7"/>
<dbReference type="PANTHER" id="PTHR10859">
    <property type="entry name" value="GLYCOSYL TRANSFERASE"/>
    <property type="match status" value="1"/>
</dbReference>
<evidence type="ECO:0000259" key="1">
    <source>
        <dbReference type="Pfam" id="PF00535"/>
    </source>
</evidence>
<dbReference type="KEGG" id="asul:DFR86_09985"/>
<dbReference type="RefSeq" id="WP_110381201.1">
    <property type="nucleotide sequence ID" value="NZ_CP029288.2"/>
</dbReference>
<dbReference type="Pfam" id="PF00535">
    <property type="entry name" value="Glycos_transf_2"/>
    <property type="match status" value="1"/>
</dbReference>
<protein>
    <submittedName>
        <fullName evidence="2">Dolichyl-phosphate mannose synthase</fullName>
    </submittedName>
</protein>
<dbReference type="OrthoDB" id="351177at2157"/>
<evidence type="ECO:0000313" key="2">
    <source>
        <dbReference type="EMBL" id="AWR98325.1"/>
    </source>
</evidence>
<dbReference type="InterPro" id="IPR001173">
    <property type="entry name" value="Glyco_trans_2-like"/>
</dbReference>
<feature type="domain" description="Glycosyltransferase 2-like" evidence="1">
    <location>
        <begin position="3"/>
        <end position="153"/>
    </location>
</feature>
<dbReference type="GeneID" id="36838300"/>